<accession>A0A1Y3BS08</accession>
<keyword evidence="3" id="KW-1185">Reference proteome</keyword>
<reference evidence="2 3" key="1">
    <citation type="submission" date="2017-03" db="EMBL/GenBank/DDBJ databases">
        <title>Genome Survey of Euroglyphus maynei.</title>
        <authorList>
            <person name="Arlian L.G."/>
            <person name="Morgan M.S."/>
            <person name="Rider S.D."/>
        </authorList>
    </citation>
    <scope>NUCLEOTIDE SEQUENCE [LARGE SCALE GENOMIC DNA]</scope>
    <source>
        <strain evidence="2">Arlian Lab</strain>
        <tissue evidence="2">Whole body</tissue>
    </source>
</reference>
<dbReference type="AlphaFoldDB" id="A0A1Y3BS08"/>
<sequence length="99" mass="11680">MPKQQFIDSFHSIEIGARYTFEYLARFIIKLSNNNDNDNDHHNHSKLVARFVASLAMKKIRFKSTQETLPHDAKRTWPFMDDRNKSMYKTNKTSPSDES</sequence>
<dbReference type="EMBL" id="MUJZ01003191">
    <property type="protein sequence ID" value="OTF83562.1"/>
    <property type="molecule type" value="Genomic_DNA"/>
</dbReference>
<dbReference type="Proteomes" id="UP000194236">
    <property type="component" value="Unassembled WGS sequence"/>
</dbReference>
<feature type="compositionally biased region" description="Polar residues" evidence="1">
    <location>
        <begin position="87"/>
        <end position="99"/>
    </location>
</feature>
<protein>
    <submittedName>
        <fullName evidence="2">Uncharacterized protein</fullName>
    </submittedName>
</protein>
<evidence type="ECO:0000313" key="2">
    <source>
        <dbReference type="EMBL" id="OTF83562.1"/>
    </source>
</evidence>
<evidence type="ECO:0000256" key="1">
    <source>
        <dbReference type="SAM" id="MobiDB-lite"/>
    </source>
</evidence>
<name>A0A1Y3BS08_EURMA</name>
<evidence type="ECO:0000313" key="3">
    <source>
        <dbReference type="Proteomes" id="UP000194236"/>
    </source>
</evidence>
<comment type="caution">
    <text evidence="2">The sequence shown here is derived from an EMBL/GenBank/DDBJ whole genome shotgun (WGS) entry which is preliminary data.</text>
</comment>
<feature type="region of interest" description="Disordered" evidence="1">
    <location>
        <begin position="73"/>
        <end position="99"/>
    </location>
</feature>
<organism evidence="2 3">
    <name type="scientific">Euroglyphus maynei</name>
    <name type="common">Mayne's house dust mite</name>
    <dbReference type="NCBI Taxonomy" id="6958"/>
    <lineage>
        <taxon>Eukaryota</taxon>
        <taxon>Metazoa</taxon>
        <taxon>Ecdysozoa</taxon>
        <taxon>Arthropoda</taxon>
        <taxon>Chelicerata</taxon>
        <taxon>Arachnida</taxon>
        <taxon>Acari</taxon>
        <taxon>Acariformes</taxon>
        <taxon>Sarcoptiformes</taxon>
        <taxon>Astigmata</taxon>
        <taxon>Psoroptidia</taxon>
        <taxon>Analgoidea</taxon>
        <taxon>Pyroglyphidae</taxon>
        <taxon>Pyroglyphinae</taxon>
        <taxon>Euroglyphus</taxon>
    </lineage>
</organism>
<proteinExistence type="predicted"/>
<feature type="compositionally biased region" description="Basic and acidic residues" evidence="1">
    <location>
        <begin position="73"/>
        <end position="85"/>
    </location>
</feature>
<gene>
    <name evidence="2" type="ORF">BLA29_004909</name>
</gene>